<evidence type="ECO:0000256" key="1">
    <source>
        <dbReference type="SAM" id="SignalP"/>
    </source>
</evidence>
<dbReference type="OrthoDB" id="7326315at2"/>
<evidence type="ECO:0000259" key="2">
    <source>
        <dbReference type="Pfam" id="PF13609"/>
    </source>
</evidence>
<comment type="caution">
    <text evidence="3">The sequence shown here is derived from an EMBL/GenBank/DDBJ whole genome shotgun (WGS) entry which is preliminary data.</text>
</comment>
<dbReference type="GO" id="GO:0015288">
    <property type="term" value="F:porin activity"/>
    <property type="evidence" value="ECO:0007669"/>
    <property type="project" value="InterPro"/>
</dbReference>
<dbReference type="GO" id="GO:0016020">
    <property type="term" value="C:membrane"/>
    <property type="evidence" value="ECO:0007669"/>
    <property type="project" value="InterPro"/>
</dbReference>
<sequence length="358" mass="38069">MKKLLIATSALVALTGAASAEVALTGDGRMGLVWDGENAQFSSRARVKFNLSGETDSGLSFGGSFRVDQENYNNEIDEGGNSNESNRSAARGTAGSVYISGTFGKLSMGDVVSAAEAAIGDLTELGYTSGEFAANPEEIDFLTGDGENEEQGPTALYEYTFNGVNLFASMTDGSRRDCGAGNVTYGTLGCYEFDEDDDTDVAFSLAAGYEFGAYNVALAYSENGDGREIVIGGTAAINEFKIKGFYADYDDRDLGQLGDFEFDFDDNADTFEVDYDRAYGLSVEYAMANGVGIQGLWIRREVEILEAFADGAEDAYDAYGIGASYDLGAGATLAGAIIKNEIFADNETRADVGIKFQF</sequence>
<name>A0A2A2GJ52_9RHOB</name>
<dbReference type="Pfam" id="PF13609">
    <property type="entry name" value="Porin_4"/>
    <property type="match status" value="1"/>
</dbReference>
<dbReference type="InterPro" id="IPR033900">
    <property type="entry name" value="Gram_neg_porin_domain"/>
</dbReference>
<dbReference type="EMBL" id="NSJZ01000008">
    <property type="protein sequence ID" value="PAU96977.1"/>
    <property type="molecule type" value="Genomic_DNA"/>
</dbReference>
<dbReference type="RefSeq" id="WP_095640352.1">
    <property type="nucleotide sequence ID" value="NZ_NSJZ01000008.1"/>
</dbReference>
<dbReference type="SUPFAM" id="SSF56935">
    <property type="entry name" value="Porins"/>
    <property type="match status" value="1"/>
</dbReference>
<reference evidence="3 4" key="1">
    <citation type="submission" date="2017-09" db="EMBL/GenBank/DDBJ databases">
        <title>Paracoccus alkalisoli sp. nov., isolated from saline alkaline soil.</title>
        <authorList>
            <person name="Dong X."/>
            <person name="Zhang G."/>
        </authorList>
    </citation>
    <scope>NUCLEOTIDE SEQUENCE [LARGE SCALE GENOMIC DNA]</scope>
    <source>
        <strain evidence="3 4">WN007</strain>
    </source>
</reference>
<proteinExistence type="predicted"/>
<feature type="domain" description="Porin" evidence="2">
    <location>
        <begin position="7"/>
        <end position="336"/>
    </location>
</feature>
<dbReference type="InterPro" id="IPR023614">
    <property type="entry name" value="Porin_dom_sf"/>
</dbReference>
<dbReference type="Gene3D" id="2.40.160.10">
    <property type="entry name" value="Porin"/>
    <property type="match status" value="1"/>
</dbReference>
<protein>
    <submittedName>
        <fullName evidence="3">Porin</fullName>
    </submittedName>
</protein>
<keyword evidence="1" id="KW-0732">Signal</keyword>
<feature type="signal peptide" evidence="1">
    <location>
        <begin position="1"/>
        <end position="20"/>
    </location>
</feature>
<gene>
    <name evidence="3" type="ORF">CK240_10785</name>
</gene>
<evidence type="ECO:0000313" key="3">
    <source>
        <dbReference type="EMBL" id="PAU96977.1"/>
    </source>
</evidence>
<organism evidence="3 4">
    <name type="scientific">Paracoccus salipaludis</name>
    <dbReference type="NCBI Taxonomy" id="2032623"/>
    <lineage>
        <taxon>Bacteria</taxon>
        <taxon>Pseudomonadati</taxon>
        <taxon>Pseudomonadota</taxon>
        <taxon>Alphaproteobacteria</taxon>
        <taxon>Rhodobacterales</taxon>
        <taxon>Paracoccaceae</taxon>
        <taxon>Paracoccus</taxon>
    </lineage>
</organism>
<dbReference type="Proteomes" id="UP000218023">
    <property type="component" value="Unassembled WGS sequence"/>
</dbReference>
<dbReference type="AlphaFoldDB" id="A0A2A2GJ52"/>
<evidence type="ECO:0000313" key="4">
    <source>
        <dbReference type="Proteomes" id="UP000218023"/>
    </source>
</evidence>
<accession>A0A2A2GJ52</accession>
<keyword evidence="4" id="KW-1185">Reference proteome</keyword>
<feature type="chain" id="PRO_5012968568" evidence="1">
    <location>
        <begin position="21"/>
        <end position="358"/>
    </location>
</feature>